<dbReference type="Pfam" id="PF07572">
    <property type="entry name" value="BCNT"/>
    <property type="match status" value="1"/>
</dbReference>
<feature type="compositionally biased region" description="Basic and acidic residues" evidence="3">
    <location>
        <begin position="117"/>
        <end position="128"/>
    </location>
</feature>
<organism evidence="5 6">
    <name type="scientific">Glonium stellatum</name>
    <dbReference type="NCBI Taxonomy" id="574774"/>
    <lineage>
        <taxon>Eukaryota</taxon>
        <taxon>Fungi</taxon>
        <taxon>Dikarya</taxon>
        <taxon>Ascomycota</taxon>
        <taxon>Pezizomycotina</taxon>
        <taxon>Dothideomycetes</taxon>
        <taxon>Pleosporomycetidae</taxon>
        <taxon>Gloniales</taxon>
        <taxon>Gloniaceae</taxon>
        <taxon>Glonium</taxon>
    </lineage>
</organism>
<feature type="domain" description="BCNT-C" evidence="4">
    <location>
        <begin position="313"/>
        <end position="391"/>
    </location>
</feature>
<protein>
    <recommendedName>
        <fullName evidence="2">SWR1-complex protein 5</fullName>
    </recommendedName>
</protein>
<dbReference type="PANTHER" id="PTHR48407">
    <property type="entry name" value="CRANIOFACIAL DEVELOPMENT PROTEIN 1"/>
    <property type="match status" value="1"/>
</dbReference>
<evidence type="ECO:0000313" key="6">
    <source>
        <dbReference type="Proteomes" id="UP000250140"/>
    </source>
</evidence>
<keyword evidence="6" id="KW-1185">Reference proteome</keyword>
<evidence type="ECO:0000259" key="4">
    <source>
        <dbReference type="PROSITE" id="PS51279"/>
    </source>
</evidence>
<dbReference type="GO" id="GO:0000812">
    <property type="term" value="C:Swr1 complex"/>
    <property type="evidence" value="ECO:0007669"/>
    <property type="project" value="TreeGrafter"/>
</dbReference>
<proteinExistence type="inferred from homology"/>
<comment type="similarity">
    <text evidence="1">Belongs to the SWC5 family.</text>
</comment>
<feature type="compositionally biased region" description="Low complexity" evidence="3">
    <location>
        <begin position="27"/>
        <end position="50"/>
    </location>
</feature>
<dbReference type="OrthoDB" id="445677at2759"/>
<sequence length="391" mass="42846">MAKPEPQDLSPEPEEPYHSSSDEDFNPAAVPAADDSPSSTSEDESTPATTKPSQRKRKRKAPPPAQFDSGDEATIQAMRRRRNKKRRGDTVADDDEDILLSDDEGGEGGLVKTRAQRRTEQKEQRPLARTDGATVDVDALWAQMSSAPLKPTEAISKPNAVDTRGKKDVATGGMEVPTITNPDEDLITIKRTYTFAGQRVTQEKRVPKFSAEARLYLSELAASHGTSAQPAEPTAQPESEAQADDPSPETPQNTTKKLRRPLRRPSRFDPNPTGFVRGLPPEAQLKWPRKAIIISTTLPDQENGLAASTGSPAPSAAASKSMLPPEKAQKLNVVEKSRYDWVGYVDKEGIADELDEHGRAKEAYLGRMEFLAGVEARKDEERRRMKAVAST</sequence>
<feature type="compositionally biased region" description="Low complexity" evidence="3">
    <location>
        <begin position="306"/>
        <end position="324"/>
    </location>
</feature>
<accession>A0A8E2EW67</accession>
<evidence type="ECO:0000256" key="2">
    <source>
        <dbReference type="ARBA" id="ARBA00019138"/>
    </source>
</evidence>
<reference evidence="5 6" key="1">
    <citation type="journal article" date="2016" name="Nat. Commun.">
        <title>Ectomycorrhizal ecology is imprinted in the genome of the dominant symbiotic fungus Cenococcum geophilum.</title>
        <authorList>
            <consortium name="DOE Joint Genome Institute"/>
            <person name="Peter M."/>
            <person name="Kohler A."/>
            <person name="Ohm R.A."/>
            <person name="Kuo A."/>
            <person name="Krutzmann J."/>
            <person name="Morin E."/>
            <person name="Arend M."/>
            <person name="Barry K.W."/>
            <person name="Binder M."/>
            <person name="Choi C."/>
            <person name="Clum A."/>
            <person name="Copeland A."/>
            <person name="Grisel N."/>
            <person name="Haridas S."/>
            <person name="Kipfer T."/>
            <person name="LaButti K."/>
            <person name="Lindquist E."/>
            <person name="Lipzen A."/>
            <person name="Maire R."/>
            <person name="Meier B."/>
            <person name="Mihaltcheva S."/>
            <person name="Molinier V."/>
            <person name="Murat C."/>
            <person name="Poggeler S."/>
            <person name="Quandt C.A."/>
            <person name="Sperisen C."/>
            <person name="Tritt A."/>
            <person name="Tisserant E."/>
            <person name="Crous P.W."/>
            <person name="Henrissat B."/>
            <person name="Nehls U."/>
            <person name="Egli S."/>
            <person name="Spatafora J.W."/>
            <person name="Grigoriev I.V."/>
            <person name="Martin F.M."/>
        </authorList>
    </citation>
    <scope>NUCLEOTIDE SEQUENCE [LARGE SCALE GENOMIC DNA]</scope>
    <source>
        <strain evidence="5 6">CBS 207.34</strain>
    </source>
</reference>
<feature type="region of interest" description="Disordered" evidence="3">
    <location>
        <begin position="221"/>
        <end position="282"/>
    </location>
</feature>
<dbReference type="PROSITE" id="PS51279">
    <property type="entry name" value="BCNT_C"/>
    <property type="match status" value="1"/>
</dbReference>
<gene>
    <name evidence="5" type="ORF">AOQ84DRAFT_297743</name>
</gene>
<evidence type="ECO:0000256" key="3">
    <source>
        <dbReference type="SAM" id="MobiDB-lite"/>
    </source>
</evidence>
<evidence type="ECO:0000256" key="1">
    <source>
        <dbReference type="ARBA" id="ARBA00010465"/>
    </source>
</evidence>
<feature type="compositionally biased region" description="Basic residues" evidence="3">
    <location>
        <begin position="256"/>
        <end position="265"/>
    </location>
</feature>
<feature type="region of interest" description="Disordered" evidence="3">
    <location>
        <begin position="299"/>
        <end position="324"/>
    </location>
</feature>
<feature type="region of interest" description="Disordered" evidence="3">
    <location>
        <begin position="150"/>
        <end position="180"/>
    </location>
</feature>
<dbReference type="EMBL" id="KV750153">
    <property type="protein sequence ID" value="OCL06042.1"/>
    <property type="molecule type" value="Genomic_DNA"/>
</dbReference>
<dbReference type="InterPro" id="IPR027124">
    <property type="entry name" value="Swc5/CFDP1/2"/>
</dbReference>
<feature type="compositionally biased region" description="Acidic residues" evidence="3">
    <location>
        <begin position="91"/>
        <end position="106"/>
    </location>
</feature>
<feature type="compositionally biased region" description="Basic residues" evidence="3">
    <location>
        <begin position="78"/>
        <end position="87"/>
    </location>
</feature>
<name>A0A8E2EW67_9PEZI</name>
<dbReference type="PANTHER" id="PTHR48407:SF1">
    <property type="entry name" value="CRANIOFACIAL DEVELOPMENT PROTEIN 1"/>
    <property type="match status" value="1"/>
</dbReference>
<dbReference type="AlphaFoldDB" id="A0A8E2EW67"/>
<feature type="region of interest" description="Disordered" evidence="3">
    <location>
        <begin position="1"/>
        <end position="131"/>
    </location>
</feature>
<dbReference type="InterPro" id="IPR011421">
    <property type="entry name" value="BCNT-C"/>
</dbReference>
<dbReference type="Proteomes" id="UP000250140">
    <property type="component" value="Unassembled WGS sequence"/>
</dbReference>
<evidence type="ECO:0000313" key="5">
    <source>
        <dbReference type="EMBL" id="OCL06042.1"/>
    </source>
</evidence>